<evidence type="ECO:0008006" key="3">
    <source>
        <dbReference type="Google" id="ProtNLM"/>
    </source>
</evidence>
<keyword evidence="2" id="KW-1185">Reference proteome</keyword>
<organism evidence="1 2">
    <name type="scientific">Lentzea miocenica</name>
    <dbReference type="NCBI Taxonomy" id="3095431"/>
    <lineage>
        <taxon>Bacteria</taxon>
        <taxon>Bacillati</taxon>
        <taxon>Actinomycetota</taxon>
        <taxon>Actinomycetes</taxon>
        <taxon>Pseudonocardiales</taxon>
        <taxon>Pseudonocardiaceae</taxon>
        <taxon>Lentzea</taxon>
    </lineage>
</organism>
<dbReference type="Proteomes" id="UP001285521">
    <property type="component" value="Unassembled WGS sequence"/>
</dbReference>
<accession>A0ABU4T3E3</accession>
<dbReference type="InterPro" id="IPR032466">
    <property type="entry name" value="Metal_Hydrolase"/>
</dbReference>
<dbReference type="InterPro" id="IPR052350">
    <property type="entry name" value="Metallo-dep_Lactonases"/>
</dbReference>
<gene>
    <name evidence="1" type="ORF">SK803_20920</name>
</gene>
<name>A0ABU4T3E3_9PSEU</name>
<evidence type="ECO:0000313" key="1">
    <source>
        <dbReference type="EMBL" id="MDX8032685.1"/>
    </source>
</evidence>
<dbReference type="PANTHER" id="PTHR43569">
    <property type="entry name" value="AMIDOHYDROLASE"/>
    <property type="match status" value="1"/>
</dbReference>
<dbReference type="Gene3D" id="3.20.20.140">
    <property type="entry name" value="Metal-dependent hydrolases"/>
    <property type="match status" value="1"/>
</dbReference>
<dbReference type="SUPFAM" id="SSF51556">
    <property type="entry name" value="Metallo-dependent hydrolases"/>
    <property type="match status" value="1"/>
</dbReference>
<evidence type="ECO:0000313" key="2">
    <source>
        <dbReference type="Proteomes" id="UP001285521"/>
    </source>
</evidence>
<proteinExistence type="predicted"/>
<comment type="caution">
    <text evidence="1">The sequence shown here is derived from an EMBL/GenBank/DDBJ whole genome shotgun (WGS) entry which is preliminary data.</text>
</comment>
<protein>
    <recommendedName>
        <fullName evidence="3">Amidohydrolase</fullName>
    </recommendedName>
</protein>
<dbReference type="PANTHER" id="PTHR43569:SF2">
    <property type="entry name" value="AMIDOHYDROLASE-RELATED DOMAIN-CONTAINING PROTEIN"/>
    <property type="match status" value="1"/>
</dbReference>
<dbReference type="EMBL" id="JAXAVW010000016">
    <property type="protein sequence ID" value="MDX8032685.1"/>
    <property type="molecule type" value="Genomic_DNA"/>
</dbReference>
<reference evidence="1 2" key="1">
    <citation type="submission" date="2023-11" db="EMBL/GenBank/DDBJ databases">
        <title>Lentzea sokolovensis, sp. nov., Lentzea kristufkii, sp. nov., and Lentzea miocenensis, sp. nov., rare actinobacteria from Sokolov Coal Basin, Miocene lacustrine sediment, Czech Republic.</title>
        <authorList>
            <person name="Lara A."/>
            <person name="Kotroba L."/>
            <person name="Nouioui I."/>
            <person name="Neumann-Schaal M."/>
            <person name="Mast Y."/>
            <person name="Chronakova A."/>
        </authorList>
    </citation>
    <scope>NUCLEOTIDE SEQUENCE [LARGE SCALE GENOMIC DNA]</scope>
    <source>
        <strain evidence="1 2">BCCO 10_0856</strain>
    </source>
</reference>
<sequence length="76" mass="8229">MTTTRRIDAHHHLWDLSARPQGWLDGPDVQPIRRDFGPADLRAVTGPAGVDATVLVQVLNDIDETADFLALAGSPT</sequence>